<gene>
    <name evidence="2" type="ORF">MENT_LOCUS37059</name>
</gene>
<evidence type="ECO:0000313" key="2">
    <source>
        <dbReference type="EMBL" id="CAD2184688.1"/>
    </source>
</evidence>
<dbReference type="Proteomes" id="UP000580250">
    <property type="component" value="Unassembled WGS sequence"/>
</dbReference>
<sequence>MMSCSHSRYAKNAENPMPQQKKCPQASHRPYNIHPLNKKFFSEV</sequence>
<accession>A0A6V7WCH6</accession>
<reference evidence="2 3" key="1">
    <citation type="submission" date="2020-08" db="EMBL/GenBank/DDBJ databases">
        <authorList>
            <person name="Koutsovoulos G."/>
            <person name="Danchin GJ E."/>
        </authorList>
    </citation>
    <scope>NUCLEOTIDE SEQUENCE [LARGE SCALE GENOMIC DNA]</scope>
</reference>
<dbReference type="EMBL" id="CAJEWN010000511">
    <property type="protein sequence ID" value="CAD2184688.1"/>
    <property type="molecule type" value="Genomic_DNA"/>
</dbReference>
<protein>
    <submittedName>
        <fullName evidence="2">Uncharacterized protein</fullName>
    </submittedName>
</protein>
<proteinExistence type="predicted"/>
<evidence type="ECO:0000313" key="3">
    <source>
        <dbReference type="Proteomes" id="UP000580250"/>
    </source>
</evidence>
<feature type="region of interest" description="Disordered" evidence="1">
    <location>
        <begin position="1"/>
        <end position="36"/>
    </location>
</feature>
<name>A0A6V7WCH6_MELEN</name>
<organism evidence="2 3">
    <name type="scientific">Meloidogyne enterolobii</name>
    <name type="common">Root-knot nematode worm</name>
    <name type="synonym">Meloidogyne mayaguensis</name>
    <dbReference type="NCBI Taxonomy" id="390850"/>
    <lineage>
        <taxon>Eukaryota</taxon>
        <taxon>Metazoa</taxon>
        <taxon>Ecdysozoa</taxon>
        <taxon>Nematoda</taxon>
        <taxon>Chromadorea</taxon>
        <taxon>Rhabditida</taxon>
        <taxon>Tylenchina</taxon>
        <taxon>Tylenchomorpha</taxon>
        <taxon>Tylenchoidea</taxon>
        <taxon>Meloidogynidae</taxon>
        <taxon>Meloidogyninae</taxon>
        <taxon>Meloidogyne</taxon>
    </lineage>
</organism>
<evidence type="ECO:0000256" key="1">
    <source>
        <dbReference type="SAM" id="MobiDB-lite"/>
    </source>
</evidence>
<comment type="caution">
    <text evidence="2">The sequence shown here is derived from an EMBL/GenBank/DDBJ whole genome shotgun (WGS) entry which is preliminary data.</text>
</comment>
<dbReference type="AlphaFoldDB" id="A0A6V7WCH6"/>